<keyword evidence="4" id="KW-0547">Nucleotide-binding</keyword>
<evidence type="ECO:0000256" key="3">
    <source>
        <dbReference type="ARBA" id="ARBA00022598"/>
    </source>
</evidence>
<dbReference type="PRINTS" id="PR01042">
    <property type="entry name" value="TRNASYNTHASP"/>
</dbReference>
<evidence type="ECO:0000259" key="8">
    <source>
        <dbReference type="PROSITE" id="PS50862"/>
    </source>
</evidence>
<dbReference type="InterPro" id="IPR004364">
    <property type="entry name" value="Aa-tRNA-synt_II"/>
</dbReference>
<dbReference type="SUPFAM" id="SSF55681">
    <property type="entry name" value="Class II aaRS and biotin synthetases"/>
    <property type="match status" value="1"/>
</dbReference>
<dbReference type="PROSITE" id="PS50862">
    <property type="entry name" value="AA_TRNA_LIGASE_II"/>
    <property type="match status" value="1"/>
</dbReference>
<keyword evidence="7" id="KW-0030">Aminoacyl-tRNA synthetase</keyword>
<dbReference type="OMA" id="PRFPGQC"/>
<feature type="domain" description="Aminoacyl-transfer RNA synthetases class-II family profile" evidence="8">
    <location>
        <begin position="237"/>
        <end position="569"/>
    </location>
</feature>
<dbReference type="InterPro" id="IPR006195">
    <property type="entry name" value="aa-tRNA-synth_II"/>
</dbReference>
<reference evidence="10" key="1">
    <citation type="journal article" date="2019" name="Nat. Commun.">
        <title>Expansion of phycobilisome linker gene families in mesophilic red algae.</title>
        <authorList>
            <person name="Lee J."/>
            <person name="Kim D."/>
            <person name="Bhattacharya D."/>
            <person name="Yoon H.S."/>
        </authorList>
    </citation>
    <scope>NUCLEOTIDE SEQUENCE [LARGE SCALE GENOMIC DNA]</scope>
    <source>
        <strain evidence="10">CCMP 1328</strain>
    </source>
</reference>
<dbReference type="InterPro" id="IPR012340">
    <property type="entry name" value="NA-bd_OB-fold"/>
</dbReference>
<dbReference type="CDD" id="cd04318">
    <property type="entry name" value="EcAsnRS_like_N"/>
    <property type="match status" value="1"/>
</dbReference>
<gene>
    <name evidence="9" type="ORF">FVE85_2754</name>
</gene>
<evidence type="ECO:0000256" key="2">
    <source>
        <dbReference type="ARBA" id="ARBA00012816"/>
    </source>
</evidence>
<dbReference type="PANTHER" id="PTHR22594:SF34">
    <property type="entry name" value="ASPARAGINE--TRNA LIGASE, MITOCHONDRIAL-RELATED"/>
    <property type="match status" value="1"/>
</dbReference>
<comment type="similarity">
    <text evidence="1">Belongs to the class-II aminoacyl-tRNA synthetase family.</text>
</comment>
<dbReference type="HAMAP" id="MF_00534">
    <property type="entry name" value="Asn_tRNA_synth"/>
    <property type="match status" value="1"/>
</dbReference>
<evidence type="ECO:0000256" key="6">
    <source>
        <dbReference type="ARBA" id="ARBA00022917"/>
    </source>
</evidence>
<dbReference type="InterPro" id="IPR045864">
    <property type="entry name" value="aa-tRNA-synth_II/BPL/LPL"/>
</dbReference>
<keyword evidence="10" id="KW-1185">Reference proteome</keyword>
<dbReference type="Pfam" id="PF00152">
    <property type="entry name" value="tRNA-synt_2"/>
    <property type="match status" value="1"/>
</dbReference>
<dbReference type="OrthoDB" id="1931232at2759"/>
<evidence type="ECO:0000256" key="1">
    <source>
        <dbReference type="ARBA" id="ARBA00008226"/>
    </source>
</evidence>
<dbReference type="CDD" id="cd00776">
    <property type="entry name" value="AsxRS_core"/>
    <property type="match status" value="1"/>
</dbReference>
<evidence type="ECO:0000313" key="9">
    <source>
        <dbReference type="EMBL" id="KAA8494513.1"/>
    </source>
</evidence>
<comment type="caution">
    <text evidence="9">The sequence shown here is derived from an EMBL/GenBank/DDBJ whole genome shotgun (WGS) entry which is preliminary data.</text>
</comment>
<dbReference type="NCBIfam" id="NF003037">
    <property type="entry name" value="PRK03932.1"/>
    <property type="match status" value="1"/>
</dbReference>
<evidence type="ECO:0000256" key="7">
    <source>
        <dbReference type="ARBA" id="ARBA00023146"/>
    </source>
</evidence>
<keyword evidence="3 9" id="KW-0436">Ligase</keyword>
<dbReference type="Pfam" id="PF01336">
    <property type="entry name" value="tRNA_anti-codon"/>
    <property type="match status" value="1"/>
</dbReference>
<dbReference type="InterPro" id="IPR004522">
    <property type="entry name" value="Asn-tRNA-ligase"/>
</dbReference>
<dbReference type="InterPro" id="IPR002312">
    <property type="entry name" value="Asp/Asn-tRNA-synth_IIb"/>
</dbReference>
<evidence type="ECO:0000256" key="4">
    <source>
        <dbReference type="ARBA" id="ARBA00022741"/>
    </source>
</evidence>
<proteinExistence type="inferred from homology"/>
<dbReference type="GO" id="GO:0005739">
    <property type="term" value="C:mitochondrion"/>
    <property type="evidence" value="ECO:0007669"/>
    <property type="project" value="TreeGrafter"/>
</dbReference>
<name>A0A5J4YUS7_PORPP</name>
<dbReference type="InterPro" id="IPR004365">
    <property type="entry name" value="NA-bd_OB_tRNA"/>
</dbReference>
<dbReference type="GO" id="GO:0004816">
    <property type="term" value="F:asparagine-tRNA ligase activity"/>
    <property type="evidence" value="ECO:0007669"/>
    <property type="project" value="UniProtKB-EC"/>
</dbReference>
<dbReference type="Gene3D" id="2.40.50.140">
    <property type="entry name" value="Nucleic acid-binding proteins"/>
    <property type="match status" value="1"/>
</dbReference>
<accession>A0A5J4YUS7</accession>
<dbReference type="GO" id="GO:0005524">
    <property type="term" value="F:ATP binding"/>
    <property type="evidence" value="ECO:0007669"/>
    <property type="project" value="UniProtKB-KW"/>
</dbReference>
<sequence length="579" mass="64349">MFGFVSSTAGVAAAVWTLRRGHSHGACWSHGRAQLGAMTLVPWARRQRARLEVDAAEAGLSATQGAARRWVMSDAQAPAAHSAVGGSVKVGAPDAAQDNGSKRMRVRRILEADEAILGTHVKVNGWVRTVRDQKQFAFINVNDGSNVTGIQIVVPSEKLQGYAELMKQLSTGCSVAVLGTVVESPGKGQKYEIRADDVILLGGADASFPLQKKRHGLEFLRTIAHLRPRTNSIGAAMRVRSAMAQAIHAFFAQRDFVYLHTPILTSSDCEGAGEMFRVTSLLPEGVKGSELPLKDDKSGEVEFKKDFFGKSSFLTVSGQLGGEVYASALTDIYTFGPTFRAENSNTTRHLAEFWMIEPEMAFVDLSDVMENAEAMIKYVLQHLRSECGSDLEFFDQYVQKGLLEKLDLCLREPFGRISYTDAIEELNKAVKEKNIKFEFGAPVWGSDLQTEHERYLAEKLFQKPVFVYDYPSEIKAFYMKFNDHDDGRTVSATDLLVPGIGELIGGSAREHRLEVLKAKMKDFGLDEAAYWWYLDLRRYGTVKHGGYGLGFERFVQFCTGMENIRDVIPFPRYPGQCEF</sequence>
<dbReference type="NCBIfam" id="TIGR00457">
    <property type="entry name" value="asnS"/>
    <property type="match status" value="1"/>
</dbReference>
<dbReference type="Proteomes" id="UP000324585">
    <property type="component" value="Unassembled WGS sequence"/>
</dbReference>
<evidence type="ECO:0000256" key="5">
    <source>
        <dbReference type="ARBA" id="ARBA00022840"/>
    </source>
</evidence>
<dbReference type="FunFam" id="3.30.930.10:FF:000016">
    <property type="entry name" value="Asparagine--tRNA ligase"/>
    <property type="match status" value="1"/>
</dbReference>
<protein>
    <recommendedName>
        <fullName evidence="2">asparagine--tRNA ligase</fullName>
        <ecNumber evidence="2">6.1.1.22</ecNumber>
    </recommendedName>
</protein>
<organism evidence="9 10">
    <name type="scientific">Porphyridium purpureum</name>
    <name type="common">Red alga</name>
    <name type="synonym">Porphyridium cruentum</name>
    <dbReference type="NCBI Taxonomy" id="35688"/>
    <lineage>
        <taxon>Eukaryota</taxon>
        <taxon>Rhodophyta</taxon>
        <taxon>Bangiophyceae</taxon>
        <taxon>Porphyridiales</taxon>
        <taxon>Porphyridiaceae</taxon>
        <taxon>Porphyridium</taxon>
    </lineage>
</organism>
<dbReference type="GO" id="GO:0003676">
    <property type="term" value="F:nucleic acid binding"/>
    <property type="evidence" value="ECO:0007669"/>
    <property type="project" value="InterPro"/>
</dbReference>
<keyword evidence="6" id="KW-0648">Protein biosynthesis</keyword>
<evidence type="ECO:0000313" key="10">
    <source>
        <dbReference type="Proteomes" id="UP000324585"/>
    </source>
</evidence>
<dbReference type="Gene3D" id="3.30.930.10">
    <property type="entry name" value="Bira Bifunctional Protein, Domain 2"/>
    <property type="match status" value="1"/>
</dbReference>
<keyword evidence="5" id="KW-0067">ATP-binding</keyword>
<dbReference type="AlphaFoldDB" id="A0A5J4YUS7"/>
<dbReference type="EC" id="6.1.1.22" evidence="2"/>
<dbReference type="PANTHER" id="PTHR22594">
    <property type="entry name" value="ASPARTYL/LYSYL-TRNA SYNTHETASE"/>
    <property type="match status" value="1"/>
</dbReference>
<dbReference type="GO" id="GO:0006421">
    <property type="term" value="P:asparaginyl-tRNA aminoacylation"/>
    <property type="evidence" value="ECO:0007669"/>
    <property type="project" value="InterPro"/>
</dbReference>
<dbReference type="SUPFAM" id="SSF50249">
    <property type="entry name" value="Nucleic acid-binding proteins"/>
    <property type="match status" value="1"/>
</dbReference>
<dbReference type="EMBL" id="VRMN01000004">
    <property type="protein sequence ID" value="KAA8494513.1"/>
    <property type="molecule type" value="Genomic_DNA"/>
</dbReference>